<evidence type="ECO:0000256" key="5">
    <source>
        <dbReference type="RuleBase" id="RU000499"/>
    </source>
</evidence>
<dbReference type="RefSeq" id="WP_135624794.1">
    <property type="nucleotide sequence ID" value="NZ_RQGD01000039.1"/>
</dbReference>
<sequence length="180" mass="20266">MQRILFFLSYFLLTISITPEGKKMNFHDFKSIDIKGKVIALSAYKGKPILVVNVASKCGYTPQYEGLEKVYKSFKDKGLVVIGFPSNDFGAQEPGSEKEIADFCKLNYGVSFDLMKKVKVLGSDKDPVYQFLIDNAPEKGDVKWNFEKFLIDKEGRVKARFGSSVKPESEELKKAIEGVL</sequence>
<feature type="active site" evidence="4">
    <location>
        <position position="58"/>
    </location>
</feature>
<dbReference type="FunFam" id="3.40.30.10:FF:000010">
    <property type="entry name" value="Glutathione peroxidase"/>
    <property type="match status" value="1"/>
</dbReference>
<dbReference type="PANTHER" id="PTHR11592">
    <property type="entry name" value="GLUTATHIONE PEROXIDASE"/>
    <property type="match status" value="1"/>
</dbReference>
<gene>
    <name evidence="6" type="ORF">EHQ58_15405</name>
</gene>
<dbReference type="PIRSF" id="PIRSF000303">
    <property type="entry name" value="Glutathion_perox"/>
    <property type="match status" value="1"/>
</dbReference>
<dbReference type="Gene3D" id="3.40.30.10">
    <property type="entry name" value="Glutaredoxin"/>
    <property type="match status" value="1"/>
</dbReference>
<dbReference type="CDD" id="cd00340">
    <property type="entry name" value="GSH_Peroxidase"/>
    <property type="match status" value="1"/>
</dbReference>
<dbReference type="AlphaFoldDB" id="A0A4R9JY94"/>
<dbReference type="GO" id="GO:0004601">
    <property type="term" value="F:peroxidase activity"/>
    <property type="evidence" value="ECO:0007669"/>
    <property type="project" value="UniProtKB-KW"/>
</dbReference>
<dbReference type="InterPro" id="IPR036249">
    <property type="entry name" value="Thioredoxin-like_sf"/>
</dbReference>
<dbReference type="Proteomes" id="UP000297693">
    <property type="component" value="Unassembled WGS sequence"/>
</dbReference>
<dbReference type="EMBL" id="RQGD01000039">
    <property type="protein sequence ID" value="TGL57165.1"/>
    <property type="molecule type" value="Genomic_DNA"/>
</dbReference>
<dbReference type="OrthoDB" id="9809733at2"/>
<dbReference type="GO" id="GO:0034599">
    <property type="term" value="P:cellular response to oxidative stress"/>
    <property type="evidence" value="ECO:0007669"/>
    <property type="project" value="TreeGrafter"/>
</dbReference>
<organism evidence="6 7">
    <name type="scientific">Leptospira ognonensis</name>
    <dbReference type="NCBI Taxonomy" id="2484945"/>
    <lineage>
        <taxon>Bacteria</taxon>
        <taxon>Pseudomonadati</taxon>
        <taxon>Spirochaetota</taxon>
        <taxon>Spirochaetia</taxon>
        <taxon>Leptospirales</taxon>
        <taxon>Leptospiraceae</taxon>
        <taxon>Leptospira</taxon>
    </lineage>
</organism>
<evidence type="ECO:0000256" key="3">
    <source>
        <dbReference type="ARBA" id="ARBA00023002"/>
    </source>
</evidence>
<dbReference type="InterPro" id="IPR000889">
    <property type="entry name" value="Glutathione_peroxidase"/>
</dbReference>
<keyword evidence="3 5" id="KW-0560">Oxidoreductase</keyword>
<comment type="similarity">
    <text evidence="1 5">Belongs to the glutathione peroxidase family.</text>
</comment>
<keyword evidence="2 5" id="KW-0575">Peroxidase</keyword>
<protein>
    <recommendedName>
        <fullName evidence="5">Glutathione peroxidase</fullName>
    </recommendedName>
</protein>
<dbReference type="PRINTS" id="PR01011">
    <property type="entry name" value="GLUTPROXDASE"/>
</dbReference>
<evidence type="ECO:0000313" key="6">
    <source>
        <dbReference type="EMBL" id="TGL57165.1"/>
    </source>
</evidence>
<dbReference type="PROSITE" id="PS51355">
    <property type="entry name" value="GLUTATHIONE_PEROXID_3"/>
    <property type="match status" value="1"/>
</dbReference>
<evidence type="ECO:0000313" key="7">
    <source>
        <dbReference type="Proteomes" id="UP000297693"/>
    </source>
</evidence>
<comment type="caution">
    <text evidence="6">The sequence shown here is derived from an EMBL/GenBank/DDBJ whole genome shotgun (WGS) entry which is preliminary data.</text>
</comment>
<reference evidence="6" key="1">
    <citation type="journal article" date="2019" name="PLoS Negl. Trop. Dis.">
        <title>Revisiting the worldwide diversity of Leptospira species in the environment.</title>
        <authorList>
            <person name="Vincent A.T."/>
            <person name="Schiettekatte O."/>
            <person name="Bourhy P."/>
            <person name="Veyrier F.J."/>
            <person name="Picardeau M."/>
        </authorList>
    </citation>
    <scope>NUCLEOTIDE SEQUENCE [LARGE SCALE GENOMIC DNA]</scope>
    <source>
        <strain evidence="6">201702476</strain>
    </source>
</reference>
<keyword evidence="7" id="KW-1185">Reference proteome</keyword>
<dbReference type="Pfam" id="PF00255">
    <property type="entry name" value="GSHPx"/>
    <property type="match status" value="1"/>
</dbReference>
<proteinExistence type="inferred from homology"/>
<evidence type="ECO:0000256" key="1">
    <source>
        <dbReference type="ARBA" id="ARBA00006926"/>
    </source>
</evidence>
<evidence type="ECO:0000256" key="2">
    <source>
        <dbReference type="ARBA" id="ARBA00022559"/>
    </source>
</evidence>
<name>A0A4R9JY94_9LEPT</name>
<evidence type="ECO:0000256" key="4">
    <source>
        <dbReference type="PIRSR" id="PIRSR000303-1"/>
    </source>
</evidence>
<dbReference type="PROSITE" id="PS00460">
    <property type="entry name" value="GLUTATHIONE_PEROXID_1"/>
    <property type="match status" value="1"/>
</dbReference>
<dbReference type="InterPro" id="IPR029759">
    <property type="entry name" value="GPX_AS"/>
</dbReference>
<dbReference type="SUPFAM" id="SSF52833">
    <property type="entry name" value="Thioredoxin-like"/>
    <property type="match status" value="1"/>
</dbReference>
<dbReference type="PANTHER" id="PTHR11592:SF78">
    <property type="entry name" value="GLUTATHIONE PEROXIDASE"/>
    <property type="match status" value="1"/>
</dbReference>
<accession>A0A4R9JY94</accession>